<evidence type="ECO:0000256" key="5">
    <source>
        <dbReference type="ARBA" id="ARBA00022679"/>
    </source>
</evidence>
<keyword evidence="8" id="KW-0784">Thiamine biosynthesis</keyword>
<dbReference type="PANTHER" id="PTHR31528:SF1">
    <property type="entry name" value="4-AMINO-5-HYDROXYMETHYL-2-METHYLPYRIMIDINE PHOSPHATE SYNTHASE THI11-RELATED"/>
    <property type="match status" value="1"/>
</dbReference>
<keyword evidence="6" id="KW-0479">Metal-binding</keyword>
<keyword evidence="15" id="KW-1185">Reference proteome</keyword>
<dbReference type="RefSeq" id="WP_193932431.1">
    <property type="nucleotide sequence ID" value="NZ_CAWPMZ010000059.1"/>
</dbReference>
<feature type="chain" id="PRO_5045912041" description="Thiamine pyrimidine synthase" evidence="12">
    <location>
        <begin position="26"/>
        <end position="140"/>
    </location>
</feature>
<evidence type="ECO:0000256" key="2">
    <source>
        <dbReference type="ARBA" id="ARBA00004948"/>
    </source>
</evidence>
<comment type="caution">
    <text evidence="14">The sequence shown here is derived from an EMBL/GenBank/DDBJ whole genome shotgun (WGS) entry which is preliminary data.</text>
</comment>
<evidence type="ECO:0000313" key="14">
    <source>
        <dbReference type="EMBL" id="MBE9191282.1"/>
    </source>
</evidence>
<keyword evidence="9" id="KW-0408">Iron</keyword>
<organism evidence="14 15">
    <name type="scientific">Gloeocapsopsis crepidinum LEGE 06123</name>
    <dbReference type="NCBI Taxonomy" id="588587"/>
    <lineage>
        <taxon>Bacteria</taxon>
        <taxon>Bacillati</taxon>
        <taxon>Cyanobacteriota</taxon>
        <taxon>Cyanophyceae</taxon>
        <taxon>Oscillatoriophycideae</taxon>
        <taxon>Chroococcales</taxon>
        <taxon>Chroococcaceae</taxon>
        <taxon>Gloeocapsopsis</taxon>
    </lineage>
</organism>
<evidence type="ECO:0000313" key="15">
    <source>
        <dbReference type="Proteomes" id="UP000651156"/>
    </source>
</evidence>
<reference evidence="14 15" key="1">
    <citation type="submission" date="2020-10" db="EMBL/GenBank/DDBJ databases">
        <authorList>
            <person name="Castelo-Branco R."/>
            <person name="Eusebio N."/>
            <person name="Adriana R."/>
            <person name="Vieira A."/>
            <person name="Brugerolle De Fraissinette N."/>
            <person name="Rezende De Castro R."/>
            <person name="Schneider M.P."/>
            <person name="Vasconcelos V."/>
            <person name="Leao P.N."/>
        </authorList>
    </citation>
    <scope>NUCLEOTIDE SEQUENCE [LARGE SCALE GENOMIC DNA]</scope>
    <source>
        <strain evidence="14 15">LEGE 06123</strain>
    </source>
</reference>
<keyword evidence="7" id="KW-0663">Pyridoxal phosphate</keyword>
<dbReference type="Pfam" id="PF09084">
    <property type="entry name" value="NMT1"/>
    <property type="match status" value="1"/>
</dbReference>
<comment type="function">
    <text evidence="1">Responsible for the formation of the pyrimidine heterocycle in the thiamine biosynthesis pathway. Catalyzes the formation of hydroxymethylpyrimidine phosphate (HMP-P) from histidine and pyridoxal phosphate (PLP). The protein uses PLP and the active site histidine to form HMP-P, generating an inactive enzyme. The enzyme can only undergo a single turnover, which suggests it is a suicide enzyme.</text>
</comment>
<keyword evidence="5" id="KW-0808">Transferase</keyword>
<sequence>MPKIWTRVVSLALVAGSAVLLSSCANQTISRSPTTAQTTTNIANQELKEVSFTLSWLLQAVDAPLAIAIEKEYFAQEGIAVRFDRGYGSADSINKIASGVYDIGEGDMYSMMEFNQKNPNDIIGCCGNKVQPIATCNCRC</sequence>
<evidence type="ECO:0000256" key="7">
    <source>
        <dbReference type="ARBA" id="ARBA00022898"/>
    </source>
</evidence>
<evidence type="ECO:0000259" key="13">
    <source>
        <dbReference type="Pfam" id="PF09084"/>
    </source>
</evidence>
<proteinExistence type="inferred from homology"/>
<evidence type="ECO:0000256" key="8">
    <source>
        <dbReference type="ARBA" id="ARBA00022977"/>
    </source>
</evidence>
<evidence type="ECO:0000256" key="9">
    <source>
        <dbReference type="ARBA" id="ARBA00023004"/>
    </source>
</evidence>
<dbReference type="PANTHER" id="PTHR31528">
    <property type="entry name" value="4-AMINO-5-HYDROXYMETHYL-2-METHYLPYRIMIDINE PHOSPHATE SYNTHASE THI11-RELATED"/>
    <property type="match status" value="1"/>
</dbReference>
<feature type="signal peptide" evidence="12">
    <location>
        <begin position="1"/>
        <end position="25"/>
    </location>
</feature>
<name>A0ABR9USP2_9CHRO</name>
<evidence type="ECO:0000256" key="1">
    <source>
        <dbReference type="ARBA" id="ARBA00003469"/>
    </source>
</evidence>
<feature type="domain" description="SsuA/THI5-like" evidence="13">
    <location>
        <begin position="63"/>
        <end position="112"/>
    </location>
</feature>
<dbReference type="InterPro" id="IPR027939">
    <property type="entry name" value="NMT1/THI5"/>
</dbReference>
<dbReference type="Proteomes" id="UP000651156">
    <property type="component" value="Unassembled WGS sequence"/>
</dbReference>
<comment type="pathway">
    <text evidence="2">Cofactor biosynthesis; thiamine diphosphate biosynthesis.</text>
</comment>
<keyword evidence="12" id="KW-0732">Signal</keyword>
<dbReference type="EMBL" id="JADEWN010000030">
    <property type="protein sequence ID" value="MBE9191282.1"/>
    <property type="molecule type" value="Genomic_DNA"/>
</dbReference>
<dbReference type="InterPro" id="IPR015168">
    <property type="entry name" value="SsuA/THI5"/>
</dbReference>
<comment type="catalytic activity">
    <reaction evidence="11">
        <text>N(6)-(pyridoxal phosphate)-L-lysyl-[4-amino-5-hydroxymethyl-2-methylpyrimidine phosphate synthase] + L-histidyl-[4-amino-5-hydroxymethyl-2-methylpyrimidine phosphate synthase] + 2 Fe(3+) + 4 H2O = L-lysyl-[4-amino-5-hydroxymethyl-2-methylpyrimidine phosphate synthase] + (2S)-2-amino-5-hydroxy-4-oxopentanoyl-[4-amino-5-hydroxymethyl-2-methylpyrimidine phosphate synthase] + 4-amino-2-methyl-5-(phosphooxymethyl)pyrimidine + 3-oxopropanoate + 2 Fe(2+) + 2 H(+)</text>
        <dbReference type="Rhea" id="RHEA:65756"/>
        <dbReference type="Rhea" id="RHEA-COMP:16892"/>
        <dbReference type="Rhea" id="RHEA-COMP:16893"/>
        <dbReference type="Rhea" id="RHEA-COMP:16894"/>
        <dbReference type="Rhea" id="RHEA-COMP:16895"/>
        <dbReference type="ChEBI" id="CHEBI:15377"/>
        <dbReference type="ChEBI" id="CHEBI:15378"/>
        <dbReference type="ChEBI" id="CHEBI:29033"/>
        <dbReference type="ChEBI" id="CHEBI:29034"/>
        <dbReference type="ChEBI" id="CHEBI:29969"/>
        <dbReference type="ChEBI" id="CHEBI:29979"/>
        <dbReference type="ChEBI" id="CHEBI:33190"/>
        <dbReference type="ChEBI" id="CHEBI:58354"/>
        <dbReference type="ChEBI" id="CHEBI:143915"/>
        <dbReference type="ChEBI" id="CHEBI:157692"/>
    </reaction>
    <physiologicalReaction direction="left-to-right" evidence="11">
        <dbReference type="Rhea" id="RHEA:65757"/>
    </physiologicalReaction>
</comment>
<dbReference type="Gene3D" id="3.40.190.10">
    <property type="entry name" value="Periplasmic binding protein-like II"/>
    <property type="match status" value="1"/>
</dbReference>
<gene>
    <name evidence="14" type="ORF">IQ230_13145</name>
</gene>
<comment type="similarity">
    <text evidence="3">Belongs to the NMT1/THI5 family.</text>
</comment>
<comment type="subunit">
    <text evidence="4">Homodimer.</text>
</comment>
<evidence type="ECO:0000256" key="10">
    <source>
        <dbReference type="ARBA" id="ARBA00033171"/>
    </source>
</evidence>
<evidence type="ECO:0000256" key="11">
    <source>
        <dbReference type="ARBA" id="ARBA00048179"/>
    </source>
</evidence>
<accession>A0ABR9USP2</accession>
<evidence type="ECO:0000256" key="6">
    <source>
        <dbReference type="ARBA" id="ARBA00022723"/>
    </source>
</evidence>
<protein>
    <recommendedName>
        <fullName evidence="10">Thiamine pyrimidine synthase</fullName>
    </recommendedName>
</protein>
<dbReference type="PROSITE" id="PS51257">
    <property type="entry name" value="PROKAR_LIPOPROTEIN"/>
    <property type="match status" value="1"/>
</dbReference>
<evidence type="ECO:0000256" key="4">
    <source>
        <dbReference type="ARBA" id="ARBA00011738"/>
    </source>
</evidence>
<evidence type="ECO:0000256" key="12">
    <source>
        <dbReference type="SAM" id="SignalP"/>
    </source>
</evidence>
<evidence type="ECO:0000256" key="3">
    <source>
        <dbReference type="ARBA" id="ARBA00009406"/>
    </source>
</evidence>